<reference evidence="2 3" key="1">
    <citation type="submission" date="2019-05" db="EMBL/GenBank/DDBJ databases">
        <title>Another draft genome of Portunus trituberculatus and its Hox gene families provides insights of decapod evolution.</title>
        <authorList>
            <person name="Jeong J.-H."/>
            <person name="Song I."/>
            <person name="Kim S."/>
            <person name="Choi T."/>
            <person name="Kim D."/>
            <person name="Ryu S."/>
            <person name="Kim W."/>
        </authorList>
    </citation>
    <scope>NUCLEOTIDE SEQUENCE [LARGE SCALE GENOMIC DNA]</scope>
    <source>
        <tissue evidence="2">Muscle</tissue>
    </source>
</reference>
<dbReference type="EMBL" id="VSRR010078023">
    <property type="protein sequence ID" value="MPC88510.1"/>
    <property type="molecule type" value="Genomic_DNA"/>
</dbReference>
<comment type="caution">
    <text evidence="2">The sequence shown here is derived from an EMBL/GenBank/DDBJ whole genome shotgun (WGS) entry which is preliminary data.</text>
</comment>
<protein>
    <submittedName>
        <fullName evidence="2">Uncharacterized protein</fullName>
    </submittedName>
</protein>
<keyword evidence="1" id="KW-0472">Membrane</keyword>
<sequence length="30" mass="3207">MQHNSSCVCVPRLSTIIVVAAFIVTCCVVL</sequence>
<proteinExistence type="predicted"/>
<accession>A0A5B7IV39</accession>
<organism evidence="2 3">
    <name type="scientific">Portunus trituberculatus</name>
    <name type="common">Swimming crab</name>
    <name type="synonym">Neptunus trituberculatus</name>
    <dbReference type="NCBI Taxonomy" id="210409"/>
    <lineage>
        <taxon>Eukaryota</taxon>
        <taxon>Metazoa</taxon>
        <taxon>Ecdysozoa</taxon>
        <taxon>Arthropoda</taxon>
        <taxon>Crustacea</taxon>
        <taxon>Multicrustacea</taxon>
        <taxon>Malacostraca</taxon>
        <taxon>Eumalacostraca</taxon>
        <taxon>Eucarida</taxon>
        <taxon>Decapoda</taxon>
        <taxon>Pleocyemata</taxon>
        <taxon>Brachyura</taxon>
        <taxon>Eubrachyura</taxon>
        <taxon>Portunoidea</taxon>
        <taxon>Portunidae</taxon>
        <taxon>Portuninae</taxon>
        <taxon>Portunus</taxon>
    </lineage>
</organism>
<keyword evidence="3" id="KW-1185">Reference proteome</keyword>
<keyword evidence="1" id="KW-1133">Transmembrane helix</keyword>
<keyword evidence="1" id="KW-0812">Transmembrane</keyword>
<evidence type="ECO:0000313" key="3">
    <source>
        <dbReference type="Proteomes" id="UP000324222"/>
    </source>
</evidence>
<dbReference type="Proteomes" id="UP000324222">
    <property type="component" value="Unassembled WGS sequence"/>
</dbReference>
<evidence type="ECO:0000256" key="1">
    <source>
        <dbReference type="SAM" id="Phobius"/>
    </source>
</evidence>
<name>A0A5B7IV39_PORTR</name>
<feature type="transmembrane region" description="Helical" evidence="1">
    <location>
        <begin position="12"/>
        <end position="29"/>
    </location>
</feature>
<dbReference type="AlphaFoldDB" id="A0A5B7IV39"/>
<evidence type="ECO:0000313" key="2">
    <source>
        <dbReference type="EMBL" id="MPC88510.1"/>
    </source>
</evidence>
<gene>
    <name evidence="2" type="ORF">E2C01_083416</name>
</gene>